<keyword evidence="1" id="KW-0812">Transmembrane</keyword>
<dbReference type="VEuPathDB" id="VectorBase:CSON010487"/>
<gene>
    <name evidence="2" type="primary">CSON010487</name>
</gene>
<name>A0A336LHY6_CULSO</name>
<keyword evidence="1" id="KW-0472">Membrane</keyword>
<dbReference type="EMBL" id="UFQT01004286">
    <property type="protein sequence ID" value="SSX35625.1"/>
    <property type="molecule type" value="Genomic_DNA"/>
</dbReference>
<proteinExistence type="predicted"/>
<sequence>MLARHIFELNFTHCKQKTHRCKDEHFTSSYLLWLVYVNALFLVVNDDNY</sequence>
<reference evidence="2" key="1">
    <citation type="submission" date="2018-04" db="EMBL/GenBank/DDBJ databases">
        <authorList>
            <person name="Go L.Y."/>
            <person name="Mitchell J.A."/>
        </authorList>
    </citation>
    <scope>NUCLEOTIDE SEQUENCE</scope>
    <source>
        <tissue evidence="2">Whole organism</tissue>
    </source>
</reference>
<organism evidence="2">
    <name type="scientific">Culicoides sonorensis</name>
    <name type="common">Biting midge</name>
    <dbReference type="NCBI Taxonomy" id="179676"/>
    <lineage>
        <taxon>Eukaryota</taxon>
        <taxon>Metazoa</taxon>
        <taxon>Ecdysozoa</taxon>
        <taxon>Arthropoda</taxon>
        <taxon>Hexapoda</taxon>
        <taxon>Insecta</taxon>
        <taxon>Pterygota</taxon>
        <taxon>Neoptera</taxon>
        <taxon>Endopterygota</taxon>
        <taxon>Diptera</taxon>
        <taxon>Nematocera</taxon>
        <taxon>Chironomoidea</taxon>
        <taxon>Ceratopogonidae</taxon>
        <taxon>Ceratopogoninae</taxon>
        <taxon>Culicoides</taxon>
        <taxon>Monoculicoides</taxon>
    </lineage>
</organism>
<dbReference type="EMBL" id="UFQS01004286">
    <property type="protein sequence ID" value="SSX16305.1"/>
    <property type="molecule type" value="Genomic_DNA"/>
</dbReference>
<feature type="transmembrane region" description="Helical" evidence="1">
    <location>
        <begin position="25"/>
        <end position="44"/>
    </location>
</feature>
<evidence type="ECO:0000313" key="3">
    <source>
        <dbReference type="EMBL" id="SSX35625.1"/>
    </source>
</evidence>
<accession>A0A336LHY6</accession>
<keyword evidence="1" id="KW-1133">Transmembrane helix</keyword>
<reference evidence="3" key="2">
    <citation type="submission" date="2018-07" db="EMBL/GenBank/DDBJ databases">
        <authorList>
            <person name="Quirk P.G."/>
            <person name="Krulwich T.A."/>
        </authorList>
    </citation>
    <scope>NUCLEOTIDE SEQUENCE</scope>
</reference>
<evidence type="ECO:0000313" key="2">
    <source>
        <dbReference type="EMBL" id="SSX16305.1"/>
    </source>
</evidence>
<protein>
    <submittedName>
        <fullName evidence="2">CSON010487 protein</fullName>
    </submittedName>
</protein>
<dbReference type="AlphaFoldDB" id="A0A336LHY6"/>
<evidence type="ECO:0000256" key="1">
    <source>
        <dbReference type="SAM" id="Phobius"/>
    </source>
</evidence>